<keyword evidence="1" id="KW-0812">Transmembrane</keyword>
<evidence type="ECO:0000313" key="2">
    <source>
        <dbReference type="EMBL" id="QCX38433.1"/>
    </source>
</evidence>
<keyword evidence="3" id="KW-1185">Reference proteome</keyword>
<evidence type="ECO:0000256" key="1">
    <source>
        <dbReference type="SAM" id="Phobius"/>
    </source>
</evidence>
<keyword evidence="1" id="KW-1133">Transmembrane helix</keyword>
<proteinExistence type="predicted"/>
<sequence>MSKTFKIVLAILVLISGWFMIGIGYTTKMGHPTSTFLFLFGMACFFIGCIGLLRVLKATKKS</sequence>
<dbReference type="KEGG" id="fbe:FF125_08320"/>
<keyword evidence="1" id="KW-0472">Membrane</keyword>
<name>A0A5B7TT70_9FLAO</name>
<dbReference type="EMBL" id="CP040749">
    <property type="protein sequence ID" value="QCX38433.1"/>
    <property type="molecule type" value="Genomic_DNA"/>
</dbReference>
<reference evidence="2 3" key="1">
    <citation type="submission" date="2019-05" db="EMBL/GenBank/DDBJ databases">
        <title>Algicella ahnfeltiae gen. nov., sp. nov., a novel marine bacterium of the family Flavobacteriaceae isolated from a red alga.</title>
        <authorList>
            <person name="Nedashkovskaya O.I."/>
            <person name="Kukhlevskiy A.D."/>
            <person name="Kim S.-G."/>
            <person name="Zhukova N.V."/>
            <person name="Mikhailov V.V."/>
        </authorList>
    </citation>
    <scope>NUCLEOTIDE SEQUENCE [LARGE SCALE GENOMIC DNA]</scope>
    <source>
        <strain evidence="2 3">10Alg115</strain>
    </source>
</reference>
<accession>A0A5B7TT70</accession>
<dbReference type="AlphaFoldDB" id="A0A5B7TT70"/>
<feature type="transmembrane region" description="Helical" evidence="1">
    <location>
        <begin position="7"/>
        <end position="25"/>
    </location>
</feature>
<gene>
    <name evidence="2" type="ORF">FF125_08320</name>
</gene>
<evidence type="ECO:0000313" key="3">
    <source>
        <dbReference type="Proteomes" id="UP000306229"/>
    </source>
</evidence>
<protein>
    <submittedName>
        <fullName evidence="2">Uncharacterized protein</fullName>
    </submittedName>
</protein>
<organism evidence="2 3">
    <name type="scientific">Aureibaculum algae</name>
    <dbReference type="NCBI Taxonomy" id="2584122"/>
    <lineage>
        <taxon>Bacteria</taxon>
        <taxon>Pseudomonadati</taxon>
        <taxon>Bacteroidota</taxon>
        <taxon>Flavobacteriia</taxon>
        <taxon>Flavobacteriales</taxon>
        <taxon>Flavobacteriaceae</taxon>
        <taxon>Aureibaculum</taxon>
    </lineage>
</organism>
<feature type="transmembrane region" description="Helical" evidence="1">
    <location>
        <begin position="37"/>
        <end position="56"/>
    </location>
</feature>
<dbReference type="Proteomes" id="UP000306229">
    <property type="component" value="Chromosome"/>
</dbReference>
<dbReference type="RefSeq" id="WP_138949325.1">
    <property type="nucleotide sequence ID" value="NZ_CP040749.1"/>
</dbReference>
<dbReference type="OrthoDB" id="9923004at2"/>